<feature type="region of interest" description="Disordered" evidence="1">
    <location>
        <begin position="321"/>
        <end position="340"/>
    </location>
</feature>
<evidence type="ECO:0000313" key="3">
    <source>
        <dbReference type="EMBL" id="CAG8455364.1"/>
    </source>
</evidence>
<keyword evidence="2" id="KW-0472">Membrane</keyword>
<dbReference type="AlphaFoldDB" id="A0A9N8VHI9"/>
<evidence type="ECO:0000313" key="4">
    <source>
        <dbReference type="Proteomes" id="UP000789342"/>
    </source>
</evidence>
<evidence type="ECO:0000256" key="2">
    <source>
        <dbReference type="SAM" id="Phobius"/>
    </source>
</evidence>
<dbReference type="OrthoDB" id="2384193at2759"/>
<feature type="transmembrane region" description="Helical" evidence="2">
    <location>
        <begin position="48"/>
        <end position="71"/>
    </location>
</feature>
<feature type="transmembrane region" description="Helical" evidence="2">
    <location>
        <begin position="205"/>
        <end position="229"/>
    </location>
</feature>
<proteinExistence type="predicted"/>
<sequence>MSPFLAVYDVAAIYIKYNEGFLMIPYNGMIITKPSQFWSAENQRLVIYFNYILCINFSIQTCLLFLLQCFWNYLANNIAKTTFMGSLEFKSYIAYSIFSAILFPVLQWIFRDDDFYTEIVPQLAFGIIMLIIGLLGIRSHWRFTRLLKKTSKSSASKIHIITKLEYFKEMNQYLSCGLFVGSTSLITLCIDGFTPTRFLNTHKFYTDFLICHVNFTLWIVYVTLILIFYPSSGTAGELASKGVASSVTSKSAKNNFLEPRSKRWSKYIPVTEISPWSSHISTQNSRNESLSWCVDVQEDKGRSVNSTKNCESIPLDVFTPPLTPPSPYRPHSTHGVEGPSSPSFYFSSDTLLPNPNFLTFTSSQSSSLKVGK</sequence>
<gene>
    <name evidence="3" type="ORF">AMORRO_LOCUS1119</name>
</gene>
<reference evidence="3" key="1">
    <citation type="submission" date="2021-06" db="EMBL/GenBank/DDBJ databases">
        <authorList>
            <person name="Kallberg Y."/>
            <person name="Tangrot J."/>
            <person name="Rosling A."/>
        </authorList>
    </citation>
    <scope>NUCLEOTIDE SEQUENCE</scope>
    <source>
        <strain evidence="3">CL551</strain>
    </source>
</reference>
<feature type="transmembrane region" description="Helical" evidence="2">
    <location>
        <begin position="122"/>
        <end position="141"/>
    </location>
</feature>
<feature type="transmembrane region" description="Helical" evidence="2">
    <location>
        <begin position="92"/>
        <end position="110"/>
    </location>
</feature>
<protein>
    <submittedName>
        <fullName evidence="3">6920_t:CDS:1</fullName>
    </submittedName>
</protein>
<evidence type="ECO:0000256" key="1">
    <source>
        <dbReference type="SAM" id="MobiDB-lite"/>
    </source>
</evidence>
<keyword evidence="4" id="KW-1185">Reference proteome</keyword>
<dbReference type="Proteomes" id="UP000789342">
    <property type="component" value="Unassembled WGS sequence"/>
</dbReference>
<accession>A0A9N8VHI9</accession>
<keyword evidence="2" id="KW-0812">Transmembrane</keyword>
<comment type="caution">
    <text evidence="3">The sequence shown here is derived from an EMBL/GenBank/DDBJ whole genome shotgun (WGS) entry which is preliminary data.</text>
</comment>
<feature type="transmembrane region" description="Helical" evidence="2">
    <location>
        <begin position="173"/>
        <end position="193"/>
    </location>
</feature>
<dbReference type="EMBL" id="CAJVPV010000407">
    <property type="protein sequence ID" value="CAG8455364.1"/>
    <property type="molecule type" value="Genomic_DNA"/>
</dbReference>
<organism evidence="3 4">
    <name type="scientific">Acaulospora morrowiae</name>
    <dbReference type="NCBI Taxonomy" id="94023"/>
    <lineage>
        <taxon>Eukaryota</taxon>
        <taxon>Fungi</taxon>
        <taxon>Fungi incertae sedis</taxon>
        <taxon>Mucoromycota</taxon>
        <taxon>Glomeromycotina</taxon>
        <taxon>Glomeromycetes</taxon>
        <taxon>Diversisporales</taxon>
        <taxon>Acaulosporaceae</taxon>
        <taxon>Acaulospora</taxon>
    </lineage>
</organism>
<keyword evidence="2" id="KW-1133">Transmembrane helix</keyword>
<name>A0A9N8VHI9_9GLOM</name>